<protein>
    <submittedName>
        <fullName evidence="1">Uncharacterized protein</fullName>
    </submittedName>
</protein>
<proteinExistence type="predicted"/>
<dbReference type="Proteomes" id="UP000054549">
    <property type="component" value="Unassembled WGS sequence"/>
</dbReference>
<evidence type="ECO:0000313" key="1">
    <source>
        <dbReference type="EMBL" id="KIL67463.1"/>
    </source>
</evidence>
<accession>A0A0C2XF35</accession>
<sequence>MSLLRRFLLLSRPLSRSFHSPFLVLRDSLFPLPTNSLLPSLPNVIYEKQDLHFAEPFTTEFGTRTYVVSELDASSRYSNSVRCSPISTTADMLPIRANTIDNDNNIGGMDKDNDTVMDKAERKERITSVADTWRTRRA</sequence>
<name>A0A0C2XF35_AMAMK</name>
<dbReference type="InParanoid" id="A0A0C2XF35"/>
<dbReference type="OrthoDB" id="3355886at2759"/>
<keyword evidence="2" id="KW-1185">Reference proteome</keyword>
<evidence type="ECO:0000313" key="2">
    <source>
        <dbReference type="Proteomes" id="UP000054549"/>
    </source>
</evidence>
<gene>
    <name evidence="1" type="ORF">M378DRAFT_159280</name>
</gene>
<dbReference type="EMBL" id="KN818231">
    <property type="protein sequence ID" value="KIL67463.1"/>
    <property type="molecule type" value="Genomic_DNA"/>
</dbReference>
<dbReference type="HOGENOM" id="CLU_1854712_0_0_1"/>
<organism evidence="1 2">
    <name type="scientific">Amanita muscaria (strain Koide BX008)</name>
    <dbReference type="NCBI Taxonomy" id="946122"/>
    <lineage>
        <taxon>Eukaryota</taxon>
        <taxon>Fungi</taxon>
        <taxon>Dikarya</taxon>
        <taxon>Basidiomycota</taxon>
        <taxon>Agaricomycotina</taxon>
        <taxon>Agaricomycetes</taxon>
        <taxon>Agaricomycetidae</taxon>
        <taxon>Agaricales</taxon>
        <taxon>Pluteineae</taxon>
        <taxon>Amanitaceae</taxon>
        <taxon>Amanita</taxon>
    </lineage>
</organism>
<dbReference type="AlphaFoldDB" id="A0A0C2XF35"/>
<reference evidence="1 2" key="1">
    <citation type="submission" date="2014-04" db="EMBL/GenBank/DDBJ databases">
        <title>Evolutionary Origins and Diversification of the Mycorrhizal Mutualists.</title>
        <authorList>
            <consortium name="DOE Joint Genome Institute"/>
            <consortium name="Mycorrhizal Genomics Consortium"/>
            <person name="Kohler A."/>
            <person name="Kuo A."/>
            <person name="Nagy L.G."/>
            <person name="Floudas D."/>
            <person name="Copeland A."/>
            <person name="Barry K.W."/>
            <person name="Cichocki N."/>
            <person name="Veneault-Fourrey C."/>
            <person name="LaButti K."/>
            <person name="Lindquist E.A."/>
            <person name="Lipzen A."/>
            <person name="Lundell T."/>
            <person name="Morin E."/>
            <person name="Murat C."/>
            <person name="Riley R."/>
            <person name="Ohm R."/>
            <person name="Sun H."/>
            <person name="Tunlid A."/>
            <person name="Henrissat B."/>
            <person name="Grigoriev I.V."/>
            <person name="Hibbett D.S."/>
            <person name="Martin F."/>
        </authorList>
    </citation>
    <scope>NUCLEOTIDE SEQUENCE [LARGE SCALE GENOMIC DNA]</scope>
    <source>
        <strain evidence="1 2">Koide BX008</strain>
    </source>
</reference>